<name>A0A448WC98_9PLAT</name>
<reference evidence="1" key="1">
    <citation type="submission" date="2018-11" db="EMBL/GenBank/DDBJ databases">
        <authorList>
            <consortium name="Pathogen Informatics"/>
        </authorList>
    </citation>
    <scope>NUCLEOTIDE SEQUENCE</scope>
</reference>
<dbReference type="EMBL" id="CAAALY010003541">
    <property type="protein sequence ID" value="VEL08269.1"/>
    <property type="molecule type" value="Genomic_DNA"/>
</dbReference>
<dbReference type="Gene3D" id="1.20.58.60">
    <property type="match status" value="1"/>
</dbReference>
<dbReference type="AlphaFoldDB" id="A0A448WC98"/>
<evidence type="ECO:0000313" key="2">
    <source>
        <dbReference type="Proteomes" id="UP000784294"/>
    </source>
</evidence>
<sequence>MDLVRQHEAFEQSLIACADRVNGLVYNGRMFAQHDDQNRDKILEKCLGIEDRYSGNMHRVRELGSQIQQTLKLFEFFQEVEDHLPPQKHVTTAVRPDFWSSTPSVCSLGHSLTCRILTLYASQQLTMAT</sequence>
<gene>
    <name evidence="1" type="ORF">PXEA_LOCUS1709</name>
</gene>
<protein>
    <submittedName>
        <fullName evidence="1">Uncharacterized protein</fullName>
    </submittedName>
</protein>
<organism evidence="1 2">
    <name type="scientific">Protopolystoma xenopodis</name>
    <dbReference type="NCBI Taxonomy" id="117903"/>
    <lineage>
        <taxon>Eukaryota</taxon>
        <taxon>Metazoa</taxon>
        <taxon>Spiralia</taxon>
        <taxon>Lophotrochozoa</taxon>
        <taxon>Platyhelminthes</taxon>
        <taxon>Monogenea</taxon>
        <taxon>Polyopisthocotylea</taxon>
        <taxon>Polystomatidea</taxon>
        <taxon>Polystomatidae</taxon>
        <taxon>Protopolystoma</taxon>
    </lineage>
</organism>
<keyword evidence="2" id="KW-1185">Reference proteome</keyword>
<evidence type="ECO:0000313" key="1">
    <source>
        <dbReference type="EMBL" id="VEL08269.1"/>
    </source>
</evidence>
<dbReference type="Proteomes" id="UP000784294">
    <property type="component" value="Unassembled WGS sequence"/>
</dbReference>
<accession>A0A448WC98</accession>
<comment type="caution">
    <text evidence="1">The sequence shown here is derived from an EMBL/GenBank/DDBJ whole genome shotgun (WGS) entry which is preliminary data.</text>
</comment>
<proteinExistence type="predicted"/>
<dbReference type="SUPFAM" id="SSF46966">
    <property type="entry name" value="Spectrin repeat"/>
    <property type="match status" value="1"/>
</dbReference>